<keyword evidence="2 4" id="KW-0863">Zinc-finger</keyword>
<evidence type="ECO:0000256" key="3">
    <source>
        <dbReference type="ARBA" id="ARBA00022833"/>
    </source>
</evidence>
<dbReference type="InterPro" id="IPR001876">
    <property type="entry name" value="Znf_RanBP2"/>
</dbReference>
<comment type="caution">
    <text evidence="6">The sequence shown here is derived from an EMBL/GenBank/DDBJ whole genome shotgun (WGS) entry which is preliminary data.</text>
</comment>
<evidence type="ECO:0000313" key="7">
    <source>
        <dbReference type="Proteomes" id="UP001219934"/>
    </source>
</evidence>
<dbReference type="InterPro" id="IPR039958">
    <property type="entry name" value="RYBP/YAF2"/>
</dbReference>
<dbReference type="GO" id="GO:0005634">
    <property type="term" value="C:nucleus"/>
    <property type="evidence" value="ECO:0007669"/>
    <property type="project" value="TreeGrafter"/>
</dbReference>
<dbReference type="PANTHER" id="PTHR12920">
    <property type="entry name" value="RYBP AND YAF2-RELATED"/>
    <property type="match status" value="1"/>
</dbReference>
<accession>A0AAD6AM75</accession>
<dbReference type="GO" id="GO:0045893">
    <property type="term" value="P:positive regulation of DNA-templated transcription"/>
    <property type="evidence" value="ECO:0007669"/>
    <property type="project" value="InterPro"/>
</dbReference>
<sequence>MGDKKSPTRPKRQAKQTADDGYWDCSVCTFRNTAEAFKCSICDVRKGTST</sequence>
<keyword evidence="7" id="KW-1185">Reference proteome</keyword>
<dbReference type="PANTHER" id="PTHR12920:SF3">
    <property type="entry name" value="RING1 AND YY1-BINDING PROTEIN"/>
    <property type="match status" value="1"/>
</dbReference>
<feature type="domain" description="RanBP2-type" evidence="5">
    <location>
        <begin position="19"/>
        <end position="48"/>
    </location>
</feature>
<dbReference type="GO" id="GO:0008270">
    <property type="term" value="F:zinc ion binding"/>
    <property type="evidence" value="ECO:0007669"/>
    <property type="project" value="UniProtKB-KW"/>
</dbReference>
<dbReference type="AlphaFoldDB" id="A0AAD6AM75"/>
<dbReference type="PROSITE" id="PS01358">
    <property type="entry name" value="ZF_RANBP2_1"/>
    <property type="match status" value="1"/>
</dbReference>
<name>A0AAD6AM75_9TELE</name>
<dbReference type="GO" id="GO:0003677">
    <property type="term" value="F:DNA binding"/>
    <property type="evidence" value="ECO:0007669"/>
    <property type="project" value="TreeGrafter"/>
</dbReference>
<reference evidence="6" key="1">
    <citation type="submission" date="2022-11" db="EMBL/GenBank/DDBJ databases">
        <title>Chromosome-level genome of Pogonophryne albipinna.</title>
        <authorList>
            <person name="Jo E."/>
        </authorList>
    </citation>
    <scope>NUCLEOTIDE SEQUENCE</scope>
    <source>
        <strain evidence="6">SGF0006</strain>
        <tissue evidence="6">Muscle</tissue>
    </source>
</reference>
<dbReference type="GO" id="GO:0003712">
    <property type="term" value="F:transcription coregulator activity"/>
    <property type="evidence" value="ECO:0007669"/>
    <property type="project" value="TreeGrafter"/>
</dbReference>
<protein>
    <recommendedName>
        <fullName evidence="5">RanBP2-type domain-containing protein</fullName>
    </recommendedName>
</protein>
<dbReference type="PROSITE" id="PS50199">
    <property type="entry name" value="ZF_RANBP2_2"/>
    <property type="match status" value="1"/>
</dbReference>
<dbReference type="EMBL" id="JAPTMU010000019">
    <property type="protein sequence ID" value="KAJ4926830.1"/>
    <property type="molecule type" value="Genomic_DNA"/>
</dbReference>
<dbReference type="SMART" id="SM00547">
    <property type="entry name" value="ZnF_RBZ"/>
    <property type="match status" value="1"/>
</dbReference>
<keyword evidence="3" id="KW-0862">Zinc</keyword>
<evidence type="ECO:0000256" key="1">
    <source>
        <dbReference type="ARBA" id="ARBA00022723"/>
    </source>
</evidence>
<feature type="non-terminal residue" evidence="6">
    <location>
        <position position="1"/>
    </location>
</feature>
<evidence type="ECO:0000313" key="6">
    <source>
        <dbReference type="EMBL" id="KAJ4926830.1"/>
    </source>
</evidence>
<dbReference type="Gene3D" id="4.10.1060.10">
    <property type="entry name" value="Zinc finger, RanBP2-type"/>
    <property type="match status" value="1"/>
</dbReference>
<organism evidence="6 7">
    <name type="scientific">Pogonophryne albipinna</name>
    <dbReference type="NCBI Taxonomy" id="1090488"/>
    <lineage>
        <taxon>Eukaryota</taxon>
        <taxon>Metazoa</taxon>
        <taxon>Chordata</taxon>
        <taxon>Craniata</taxon>
        <taxon>Vertebrata</taxon>
        <taxon>Euteleostomi</taxon>
        <taxon>Actinopterygii</taxon>
        <taxon>Neopterygii</taxon>
        <taxon>Teleostei</taxon>
        <taxon>Neoteleostei</taxon>
        <taxon>Acanthomorphata</taxon>
        <taxon>Eupercaria</taxon>
        <taxon>Perciformes</taxon>
        <taxon>Notothenioidei</taxon>
        <taxon>Pogonophryne</taxon>
    </lineage>
</organism>
<gene>
    <name evidence="6" type="ORF">JOQ06_014575</name>
</gene>
<dbReference type="SUPFAM" id="SSF90209">
    <property type="entry name" value="Ran binding protein zinc finger-like"/>
    <property type="match status" value="1"/>
</dbReference>
<evidence type="ECO:0000256" key="2">
    <source>
        <dbReference type="ARBA" id="ARBA00022771"/>
    </source>
</evidence>
<dbReference type="Pfam" id="PF00641">
    <property type="entry name" value="Zn_ribbon_RanBP"/>
    <property type="match status" value="1"/>
</dbReference>
<dbReference type="Proteomes" id="UP001219934">
    <property type="component" value="Unassembled WGS sequence"/>
</dbReference>
<dbReference type="InterPro" id="IPR036443">
    <property type="entry name" value="Znf_RanBP2_sf"/>
</dbReference>
<evidence type="ECO:0000256" key="4">
    <source>
        <dbReference type="PROSITE-ProRule" id="PRU00322"/>
    </source>
</evidence>
<proteinExistence type="predicted"/>
<keyword evidence="1" id="KW-0479">Metal-binding</keyword>
<evidence type="ECO:0000259" key="5">
    <source>
        <dbReference type="PROSITE" id="PS50199"/>
    </source>
</evidence>